<sequence length="628" mass="69440">DQGQSPPARIRLIVEEQPSLPAGMAPLPEIFFTPAPTPATAGNNETNDWYIDNSHPQATDEPAAGESDPRHGTPDRPRMTLPPSGSEFTAGARVFIAGGIRQPYSLRRGVSWHRWLLNGTAQKPVYIIGVNNGPLKPVIASGDKHLRLEMQYAIIEGLHIQGYLPQYNQLEVATEGHIVMRHCIIDRLNQGTSGAALSMNTGDVKVLYDMHIRNAGRTEPDLAEENDVHGIQISNVSHYWILDALIHDNSGDALQINGESARFLYIGRNKFHSDNENAVDFKRRYDILIVENDIWDYRAISYRSSGSDGTPLIINQDTNGQTPTRCTIARNRIWDTNNGIRHQGHNIWSTDNVLWNLHRNSNSESASYAFLVGNNAQADYTDRITNNTMHLVDGGIWLWAGANQGKIDHRYAGNIFGKLNEDSSEPLHLKISANHTGGTYTGYNLYMQPAAIRWGSTLQTLSGYRRDTGNGQGSIEDGDPLFTGGDHFDLRLQNGSPAIGANIEQVTYAEFESTYGRSIRYDAAGQPRPQNGAWSMGAYGAATVTGLETTSDGRKRAPAFLYPNPVRNELYLRGMPGITSYRIYDVTGRLVLSTRGGAPLQVAGLAPGLYLLQADTGREIKHFRFLKY</sequence>
<dbReference type="InterPro" id="IPR026444">
    <property type="entry name" value="Secre_tail"/>
</dbReference>
<evidence type="ECO:0000256" key="1">
    <source>
        <dbReference type="SAM" id="MobiDB-lite"/>
    </source>
</evidence>
<accession>A0A7V1LMY0</accession>
<feature type="compositionally biased region" description="Basic and acidic residues" evidence="1">
    <location>
        <begin position="67"/>
        <end position="78"/>
    </location>
</feature>
<organism evidence="2">
    <name type="scientific">Caldithrix abyssi</name>
    <dbReference type="NCBI Taxonomy" id="187145"/>
    <lineage>
        <taxon>Bacteria</taxon>
        <taxon>Pseudomonadati</taxon>
        <taxon>Calditrichota</taxon>
        <taxon>Calditrichia</taxon>
        <taxon>Calditrichales</taxon>
        <taxon>Calditrichaceae</taxon>
        <taxon>Caldithrix</taxon>
    </lineage>
</organism>
<protein>
    <submittedName>
        <fullName evidence="2">T9SS type A sorting domain-containing protein</fullName>
    </submittedName>
</protein>
<comment type="caution">
    <text evidence="2">The sequence shown here is derived from an EMBL/GenBank/DDBJ whole genome shotgun (WGS) entry which is preliminary data.</text>
</comment>
<evidence type="ECO:0000313" key="2">
    <source>
        <dbReference type="EMBL" id="HED10956.1"/>
    </source>
</evidence>
<reference evidence="2" key="1">
    <citation type="journal article" date="2020" name="mSystems">
        <title>Genome- and Community-Level Interaction Insights into Carbon Utilization and Element Cycling Functions of Hydrothermarchaeota in Hydrothermal Sediment.</title>
        <authorList>
            <person name="Zhou Z."/>
            <person name="Liu Y."/>
            <person name="Xu W."/>
            <person name="Pan J."/>
            <person name="Luo Z.H."/>
            <person name="Li M."/>
        </authorList>
    </citation>
    <scope>NUCLEOTIDE SEQUENCE [LARGE SCALE GENOMIC DNA]</scope>
    <source>
        <strain evidence="2">HyVt-456</strain>
    </source>
</reference>
<gene>
    <name evidence="2" type="ORF">ENJ10_09730</name>
</gene>
<name>A0A7V1LMY0_CALAY</name>
<feature type="region of interest" description="Disordered" evidence="1">
    <location>
        <begin position="25"/>
        <end position="84"/>
    </location>
</feature>
<dbReference type="InterPro" id="IPR011050">
    <property type="entry name" value="Pectin_lyase_fold/virulence"/>
</dbReference>
<feature type="non-terminal residue" evidence="2">
    <location>
        <position position="1"/>
    </location>
</feature>
<dbReference type="SUPFAM" id="SSF51126">
    <property type="entry name" value="Pectin lyase-like"/>
    <property type="match status" value="1"/>
</dbReference>
<dbReference type="AlphaFoldDB" id="A0A7V1LMY0"/>
<dbReference type="NCBIfam" id="TIGR04183">
    <property type="entry name" value="Por_Secre_tail"/>
    <property type="match status" value="1"/>
</dbReference>
<proteinExistence type="predicted"/>
<dbReference type="EMBL" id="DRLD01000268">
    <property type="protein sequence ID" value="HED10956.1"/>
    <property type="molecule type" value="Genomic_DNA"/>
</dbReference>
<dbReference type="Proteomes" id="UP000886005">
    <property type="component" value="Unassembled WGS sequence"/>
</dbReference>